<feature type="domain" description="DUF2147" evidence="2">
    <location>
        <begin position="24"/>
        <end position="142"/>
    </location>
</feature>
<keyword evidence="1" id="KW-0732">Signal</keyword>
<dbReference type="Pfam" id="PF09917">
    <property type="entry name" value="DUF2147"/>
    <property type="match status" value="1"/>
</dbReference>
<accession>A0ABX7M467</accession>
<keyword evidence="4" id="KW-1185">Reference proteome</keyword>
<dbReference type="PANTHER" id="PTHR36919:SF3">
    <property type="entry name" value="BLL5882 PROTEIN"/>
    <property type="match status" value="1"/>
</dbReference>
<dbReference type="Proteomes" id="UP000663570">
    <property type="component" value="Chromosome"/>
</dbReference>
<evidence type="ECO:0000313" key="3">
    <source>
        <dbReference type="EMBL" id="QSI76538.1"/>
    </source>
</evidence>
<dbReference type="Gene3D" id="2.40.128.520">
    <property type="match status" value="1"/>
</dbReference>
<evidence type="ECO:0000313" key="4">
    <source>
        <dbReference type="Proteomes" id="UP000663570"/>
    </source>
</evidence>
<proteinExistence type="predicted"/>
<evidence type="ECO:0000259" key="2">
    <source>
        <dbReference type="Pfam" id="PF09917"/>
    </source>
</evidence>
<protein>
    <submittedName>
        <fullName evidence="3">DUF2147 domain-containing protein</fullName>
    </submittedName>
</protein>
<dbReference type="RefSeq" id="WP_206254201.1">
    <property type="nucleotide sequence ID" value="NZ_CP071060.1"/>
</dbReference>
<organism evidence="3 4">
    <name type="scientific">Niveibacterium microcysteis</name>
    <dbReference type="NCBI Taxonomy" id="2811415"/>
    <lineage>
        <taxon>Bacteria</taxon>
        <taxon>Pseudomonadati</taxon>
        <taxon>Pseudomonadota</taxon>
        <taxon>Betaproteobacteria</taxon>
        <taxon>Rhodocyclales</taxon>
        <taxon>Rhodocyclaceae</taxon>
        <taxon>Niveibacterium</taxon>
    </lineage>
</organism>
<feature type="chain" id="PRO_5045423395" evidence="1">
    <location>
        <begin position="18"/>
        <end position="143"/>
    </location>
</feature>
<reference evidence="3 4" key="1">
    <citation type="submission" date="2021-02" db="EMBL/GenBank/DDBJ databases">
        <title>Niveibacterium changnyeongensis HC41.</title>
        <authorList>
            <person name="Kang M."/>
        </authorList>
    </citation>
    <scope>NUCLEOTIDE SEQUENCE [LARGE SCALE GENOMIC DNA]</scope>
    <source>
        <strain evidence="3 4">HC41</strain>
    </source>
</reference>
<sequence length="143" mass="15765">MKAAIWLAVLVAGGAWANEPSAEGRWKTISDEDGKPRSIVRIEDHAGNFEAVIEKVFFKPGENTDPVCDKCSDARKGQKIIGLKIMNGLKRDGLRYEGGEILDPDNGKVYRAKMTLSPDGKSLEVRGFIGVSLFGRSQTWVRE</sequence>
<dbReference type="InterPro" id="IPR019223">
    <property type="entry name" value="DUF2147"/>
</dbReference>
<gene>
    <name evidence="3" type="ORF">JY500_19090</name>
</gene>
<name>A0ABX7M467_9RHOO</name>
<dbReference type="PANTHER" id="PTHR36919">
    <property type="entry name" value="BLR1215 PROTEIN"/>
    <property type="match status" value="1"/>
</dbReference>
<feature type="signal peptide" evidence="1">
    <location>
        <begin position="1"/>
        <end position="17"/>
    </location>
</feature>
<dbReference type="EMBL" id="CP071060">
    <property type="protein sequence ID" value="QSI76538.1"/>
    <property type="molecule type" value="Genomic_DNA"/>
</dbReference>
<evidence type="ECO:0000256" key="1">
    <source>
        <dbReference type="SAM" id="SignalP"/>
    </source>
</evidence>